<feature type="domain" description="HNH nuclease" evidence="1">
    <location>
        <begin position="178"/>
        <end position="273"/>
    </location>
</feature>
<dbReference type="InterPro" id="IPR003615">
    <property type="entry name" value="HNH_nuc"/>
</dbReference>
<protein>
    <recommendedName>
        <fullName evidence="1">HNH nuclease domain-containing protein</fullName>
    </recommendedName>
</protein>
<gene>
    <name evidence="2" type="ORF">MVEN_00873100</name>
</gene>
<accession>A0A8H7D3P2</accession>
<comment type="caution">
    <text evidence="2">The sequence shown here is derived from an EMBL/GenBank/DDBJ whole genome shotgun (WGS) entry which is preliminary data.</text>
</comment>
<reference evidence="2" key="1">
    <citation type="submission" date="2020-05" db="EMBL/GenBank/DDBJ databases">
        <title>Mycena genomes resolve the evolution of fungal bioluminescence.</title>
        <authorList>
            <person name="Tsai I.J."/>
        </authorList>
    </citation>
    <scope>NUCLEOTIDE SEQUENCE</scope>
    <source>
        <strain evidence="2">CCC161011</strain>
    </source>
</reference>
<sequence>MSYPQIPPLDQSWPLPPANEIGLDTSGVSAWHILLSAESAALALPKASAMYQDKVVAVRLIGWFIKDLWEHSRSAGYTRLCKEVFSCNNVSASTGDAEKVKLCHEKVFTMGLDLRSQLLRVFSARTDRTPTPSGHASRPSYEKHRARILEDMANVKPGEGRTRSQAKADALLRDGYKCVMTGFYDKDTLRAVPELEAKANAEGANKIGTQVAHLFSATAQSHAEYAASALSILEMFGLETVVHNLLGKRVNNLFNVMTMCINFHPDFDKFLFWLEAVPGQEHTYDVVARDPQDFFSQTPTPPRRVKFRVDPDAAQDAARLKIPIRLDLPDPELIAIRAACARVAAMSGAADQFLQLYKDHDEEGLGTLSDSESAVYLLDSLLHAVSAQG</sequence>
<proteinExistence type="predicted"/>
<evidence type="ECO:0000313" key="3">
    <source>
        <dbReference type="Proteomes" id="UP000620124"/>
    </source>
</evidence>
<dbReference type="AlphaFoldDB" id="A0A8H7D3P2"/>
<organism evidence="2 3">
    <name type="scientific">Mycena venus</name>
    <dbReference type="NCBI Taxonomy" id="2733690"/>
    <lineage>
        <taxon>Eukaryota</taxon>
        <taxon>Fungi</taxon>
        <taxon>Dikarya</taxon>
        <taxon>Basidiomycota</taxon>
        <taxon>Agaricomycotina</taxon>
        <taxon>Agaricomycetes</taxon>
        <taxon>Agaricomycetidae</taxon>
        <taxon>Agaricales</taxon>
        <taxon>Marasmiineae</taxon>
        <taxon>Mycenaceae</taxon>
        <taxon>Mycena</taxon>
    </lineage>
</organism>
<evidence type="ECO:0000313" key="2">
    <source>
        <dbReference type="EMBL" id="KAF7358242.1"/>
    </source>
</evidence>
<dbReference type="OrthoDB" id="2104739at2759"/>
<evidence type="ECO:0000259" key="1">
    <source>
        <dbReference type="Pfam" id="PF13391"/>
    </source>
</evidence>
<name>A0A8H7D3P2_9AGAR</name>
<dbReference type="Pfam" id="PF13391">
    <property type="entry name" value="HNH_2"/>
    <property type="match status" value="1"/>
</dbReference>
<dbReference type="Proteomes" id="UP000620124">
    <property type="component" value="Unassembled WGS sequence"/>
</dbReference>
<keyword evidence="3" id="KW-1185">Reference proteome</keyword>
<dbReference type="EMBL" id="JACAZI010000006">
    <property type="protein sequence ID" value="KAF7358242.1"/>
    <property type="molecule type" value="Genomic_DNA"/>
</dbReference>